<organism evidence="2 3">
    <name type="scientific">Helicobacter mastomyrinus</name>
    <dbReference type="NCBI Taxonomy" id="287948"/>
    <lineage>
        <taxon>Bacteria</taxon>
        <taxon>Pseudomonadati</taxon>
        <taxon>Campylobacterota</taxon>
        <taxon>Epsilonproteobacteria</taxon>
        <taxon>Campylobacterales</taxon>
        <taxon>Helicobacteraceae</taxon>
        <taxon>Helicobacter</taxon>
    </lineage>
</organism>
<feature type="region of interest" description="Disordered" evidence="1">
    <location>
        <begin position="81"/>
        <end position="100"/>
    </location>
</feature>
<reference evidence="2 3" key="1">
    <citation type="submission" date="2024-02" db="EMBL/GenBank/DDBJ databases">
        <title>Genome and pathogenicity analysis of Helicobacter mastomyrinus isolated from mice.</title>
        <authorList>
            <person name="Zhu L."/>
        </authorList>
    </citation>
    <scope>NUCLEOTIDE SEQUENCE [LARGE SCALE GENOMIC DNA]</scope>
    <source>
        <strain evidence="2 3">Hm-17</strain>
    </source>
</reference>
<gene>
    <name evidence="2" type="ORF">V3I05_04895</name>
</gene>
<dbReference type="EMBL" id="CP145316">
    <property type="protein sequence ID" value="XAM19015.1"/>
    <property type="molecule type" value="Genomic_DNA"/>
</dbReference>
<keyword evidence="3" id="KW-1185">Reference proteome</keyword>
<dbReference type="Proteomes" id="UP001434737">
    <property type="component" value="Chromosome"/>
</dbReference>
<evidence type="ECO:0000313" key="2">
    <source>
        <dbReference type="EMBL" id="XAM19015.1"/>
    </source>
</evidence>
<proteinExistence type="predicted"/>
<dbReference type="RefSeq" id="WP_343354215.1">
    <property type="nucleotide sequence ID" value="NZ_CP145316.1"/>
</dbReference>
<name>A0ABZ3F9Y5_9HELI</name>
<evidence type="ECO:0000256" key="1">
    <source>
        <dbReference type="SAM" id="MobiDB-lite"/>
    </source>
</evidence>
<evidence type="ECO:0000313" key="3">
    <source>
        <dbReference type="Proteomes" id="UP001434737"/>
    </source>
</evidence>
<accession>A0ABZ3F9Y5</accession>
<protein>
    <submittedName>
        <fullName evidence="2">Uncharacterized protein</fullName>
    </submittedName>
</protein>
<sequence>MEETRKAYESAKSIYDEAERKILSEGNRIRSNALEEFHNTFNRALEKLSLKEITIYEFENIRDRAFYRQNQILTESYHDDAGEVGNLESSDKGRKLNQTSRAYKEAQKNYEEEVIGAAIADVKAAQEAKQNLKRTDYDIDIKEAQETYKLEIIKAMQSKIQAKSSL</sequence>